<keyword evidence="5 9" id="KW-0472">Membrane</keyword>
<comment type="similarity">
    <text evidence="7">Belongs to the YfgM family.</text>
</comment>
<evidence type="ECO:0000256" key="4">
    <source>
        <dbReference type="ARBA" id="ARBA00022989"/>
    </source>
</evidence>
<keyword evidence="4 9" id="KW-1133">Transmembrane helix</keyword>
<feature type="transmembrane region" description="Helical" evidence="9">
    <location>
        <begin position="21"/>
        <end position="42"/>
    </location>
</feature>
<evidence type="ECO:0000256" key="9">
    <source>
        <dbReference type="SAM" id="Phobius"/>
    </source>
</evidence>
<accession>A0A1I7I7S7</accession>
<dbReference type="SUPFAM" id="SSF48452">
    <property type="entry name" value="TPR-like"/>
    <property type="match status" value="1"/>
</dbReference>
<comment type="subcellular location">
    <subcellularLocation>
        <location evidence="1">Cell membrane</location>
        <topology evidence="1">Single-pass type II membrane protein</topology>
    </subcellularLocation>
</comment>
<dbReference type="InterPro" id="IPR018704">
    <property type="entry name" value="SecYEG/CpoB_TPR"/>
</dbReference>
<dbReference type="Proteomes" id="UP000198693">
    <property type="component" value="Unassembled WGS sequence"/>
</dbReference>
<keyword evidence="12" id="KW-1185">Reference proteome</keyword>
<protein>
    <recommendedName>
        <fullName evidence="8">Ancillary SecYEG translocon subunit</fullName>
    </recommendedName>
</protein>
<dbReference type="EMBL" id="FPBP01000006">
    <property type="protein sequence ID" value="SFU68930.1"/>
    <property type="molecule type" value="Genomic_DNA"/>
</dbReference>
<evidence type="ECO:0000256" key="3">
    <source>
        <dbReference type="ARBA" id="ARBA00022692"/>
    </source>
</evidence>
<dbReference type="AlphaFoldDB" id="A0A1I7I7S7"/>
<dbReference type="STRING" id="463301.SAMN04487955_10694"/>
<evidence type="ECO:0000256" key="1">
    <source>
        <dbReference type="ARBA" id="ARBA00004401"/>
    </source>
</evidence>
<organism evidence="11 12">
    <name type="scientific">Halomonas korlensis</name>
    <dbReference type="NCBI Taxonomy" id="463301"/>
    <lineage>
        <taxon>Bacteria</taxon>
        <taxon>Pseudomonadati</taxon>
        <taxon>Pseudomonadota</taxon>
        <taxon>Gammaproteobacteria</taxon>
        <taxon>Oceanospirillales</taxon>
        <taxon>Halomonadaceae</taxon>
        <taxon>Halomonas</taxon>
    </lineage>
</organism>
<dbReference type="Pfam" id="PF09976">
    <property type="entry name" value="TPR_21"/>
    <property type="match status" value="1"/>
</dbReference>
<dbReference type="InterPro" id="IPR026039">
    <property type="entry name" value="YfgM"/>
</dbReference>
<evidence type="ECO:0000259" key="10">
    <source>
        <dbReference type="Pfam" id="PF09976"/>
    </source>
</evidence>
<evidence type="ECO:0000313" key="12">
    <source>
        <dbReference type="Proteomes" id="UP000198693"/>
    </source>
</evidence>
<dbReference type="PANTHER" id="PTHR38035">
    <property type="entry name" value="UPF0070 PROTEIN YFGM"/>
    <property type="match status" value="1"/>
</dbReference>
<dbReference type="RefSeq" id="WP_089795410.1">
    <property type="nucleotide sequence ID" value="NZ_FPBP01000006.1"/>
</dbReference>
<proteinExistence type="inferred from homology"/>
<dbReference type="Gene3D" id="1.25.40.10">
    <property type="entry name" value="Tetratricopeptide repeat domain"/>
    <property type="match status" value="1"/>
</dbReference>
<dbReference type="GO" id="GO:0005886">
    <property type="term" value="C:plasma membrane"/>
    <property type="evidence" value="ECO:0007669"/>
    <property type="project" value="UniProtKB-SubCell"/>
</dbReference>
<dbReference type="GO" id="GO:0044877">
    <property type="term" value="F:protein-containing complex binding"/>
    <property type="evidence" value="ECO:0007669"/>
    <property type="project" value="InterPro"/>
</dbReference>
<gene>
    <name evidence="11" type="ORF">SAMN04487955_10694</name>
</gene>
<sequence>MAELRSEEEQLDAIKQWWKQNGTSLIAGVALAAAGVFGWNAWQDYQANQAEAASMRYQQLLSLSGQEELDESARARASELVAEITDEHGDTLYADLALLIDARLAVGQSDLAAARNALEAVIDTSSRDYLQGLARLRLSRLQVAEGDAEAALATLEAGVPEALAAQRANVRGDAHYAQGQEDAARQAWEEALTLAQERDQPLYGVELKLDNLGHDEATL</sequence>
<evidence type="ECO:0000256" key="6">
    <source>
        <dbReference type="ARBA" id="ARBA00023186"/>
    </source>
</evidence>
<evidence type="ECO:0000256" key="7">
    <source>
        <dbReference type="ARBA" id="ARBA00024197"/>
    </source>
</evidence>
<evidence type="ECO:0000256" key="5">
    <source>
        <dbReference type="ARBA" id="ARBA00023136"/>
    </source>
</evidence>
<keyword evidence="3 9" id="KW-0812">Transmembrane</keyword>
<reference evidence="12" key="1">
    <citation type="submission" date="2016-10" db="EMBL/GenBank/DDBJ databases">
        <authorList>
            <person name="Varghese N."/>
            <person name="Submissions S."/>
        </authorList>
    </citation>
    <scope>NUCLEOTIDE SEQUENCE [LARGE SCALE GENOMIC DNA]</scope>
    <source>
        <strain evidence="12">CGMCC 1.6981</strain>
    </source>
</reference>
<dbReference type="OrthoDB" id="9789675at2"/>
<feature type="domain" description="Ancillary SecYEG translocon subunit/Cell division coordinator CpoB TPR" evidence="10">
    <location>
        <begin position="15"/>
        <end position="213"/>
    </location>
</feature>
<dbReference type="InterPro" id="IPR011990">
    <property type="entry name" value="TPR-like_helical_dom_sf"/>
</dbReference>
<name>A0A1I7I7S7_9GAMM</name>
<keyword evidence="2" id="KW-1003">Cell membrane</keyword>
<dbReference type="PIRSF" id="PIRSF006170">
    <property type="entry name" value="YfgM"/>
    <property type="match status" value="1"/>
</dbReference>
<evidence type="ECO:0000313" key="11">
    <source>
        <dbReference type="EMBL" id="SFU68930.1"/>
    </source>
</evidence>
<evidence type="ECO:0000256" key="8">
    <source>
        <dbReference type="ARBA" id="ARBA00024235"/>
    </source>
</evidence>
<keyword evidence="6" id="KW-0143">Chaperone</keyword>
<evidence type="ECO:0000256" key="2">
    <source>
        <dbReference type="ARBA" id="ARBA00022475"/>
    </source>
</evidence>
<dbReference type="PANTHER" id="PTHR38035:SF1">
    <property type="entry name" value="ANCILLARY SECYEG TRANSLOCON SUBUNIT"/>
    <property type="match status" value="1"/>
</dbReference>